<dbReference type="Gene3D" id="3.30.70.890">
    <property type="entry name" value="GHMP kinase, C-terminal domain"/>
    <property type="match status" value="1"/>
</dbReference>
<dbReference type="PRINTS" id="PR00958">
    <property type="entry name" value="HOMSERKINASE"/>
</dbReference>
<evidence type="ECO:0000313" key="11">
    <source>
        <dbReference type="EMBL" id="TWT22650.1"/>
    </source>
</evidence>
<dbReference type="InterPro" id="IPR036554">
    <property type="entry name" value="GHMP_kinase_C_sf"/>
</dbReference>
<dbReference type="Pfam" id="PF08544">
    <property type="entry name" value="GHMP_kinases_C"/>
    <property type="match status" value="1"/>
</dbReference>
<dbReference type="GO" id="GO:0009088">
    <property type="term" value="P:threonine biosynthetic process"/>
    <property type="evidence" value="ECO:0007669"/>
    <property type="project" value="UniProtKB-UniRule"/>
</dbReference>
<keyword evidence="6 7" id="KW-0067">ATP-binding</keyword>
<dbReference type="HAMAP" id="MF_00384">
    <property type="entry name" value="Homoser_kinase"/>
    <property type="match status" value="1"/>
</dbReference>
<dbReference type="PIRSF" id="PIRSF000676">
    <property type="entry name" value="Homoser_kin"/>
    <property type="match status" value="1"/>
</dbReference>
<dbReference type="UniPathway" id="UPA00050">
    <property type="reaction ID" value="UER00064"/>
</dbReference>
<keyword evidence="5 7" id="KW-0418">Kinase</keyword>
<dbReference type="Proteomes" id="UP000319980">
    <property type="component" value="Unassembled WGS sequence"/>
</dbReference>
<dbReference type="RefSeq" id="WP_146386215.1">
    <property type="nucleotide sequence ID" value="NZ_VOHK01000002.1"/>
</dbReference>
<comment type="caution">
    <text evidence="11">The sequence shown here is derived from an EMBL/GenBank/DDBJ whole genome shotgun (WGS) entry which is preliminary data.</text>
</comment>
<keyword evidence="3 7" id="KW-0791">Threonine biosynthesis</keyword>
<evidence type="ECO:0000313" key="12">
    <source>
        <dbReference type="Proteomes" id="UP000319980"/>
    </source>
</evidence>
<accession>A0A5C5UB25</accession>
<dbReference type="InterPro" id="IPR020568">
    <property type="entry name" value="Ribosomal_Su5_D2-typ_SF"/>
</dbReference>
<evidence type="ECO:0000256" key="5">
    <source>
        <dbReference type="ARBA" id="ARBA00022777"/>
    </source>
</evidence>
<evidence type="ECO:0000256" key="2">
    <source>
        <dbReference type="ARBA" id="ARBA00022679"/>
    </source>
</evidence>
<sequence length="311" mass="31975">MSSSATAFAPASVGNIGVGFDLLGHAIAGPRDVATVRRIDEPLVRIEAIRGDIAGVETLPLEAARNTAGGALIALRERQALPYGFALELDKGIPLGSGLGGSAASCVAALVAANALLDAPLSREALYDFALDGEAISSGSRHGDNVAPMLLGGVALATATRALRIDAPDWLHAVVVHPDQVLETRRSRAVLAEPYPLHALVEQSAHLAQFLLGLQRGDAALLRDGLHDVLVEPRRAPLIPGFAQVKAAALDLGALGASISGGGPSAFAWFDSRAAAERAAPAMRQGFVDAGFEARAYVTPVNAPCAEVIAT</sequence>
<comment type="pathway">
    <text evidence="7">Amino-acid biosynthesis; L-threonine biosynthesis; L-threonine from L-aspartate: step 4/5.</text>
</comment>
<comment type="similarity">
    <text evidence="7">Belongs to the GHMP kinase family. Homoserine kinase subfamily.</text>
</comment>
<keyword evidence="7" id="KW-0963">Cytoplasm</keyword>
<dbReference type="InterPro" id="IPR006204">
    <property type="entry name" value="GHMP_kinase_N_dom"/>
</dbReference>
<dbReference type="Gene3D" id="3.30.230.10">
    <property type="match status" value="1"/>
</dbReference>
<dbReference type="InterPro" id="IPR013750">
    <property type="entry name" value="GHMP_kinase_C_dom"/>
</dbReference>
<dbReference type="PANTHER" id="PTHR20861:SF1">
    <property type="entry name" value="HOMOSERINE KINASE"/>
    <property type="match status" value="1"/>
</dbReference>
<feature type="domain" description="GHMP kinase N-terminal" evidence="9">
    <location>
        <begin position="67"/>
        <end position="153"/>
    </location>
</feature>
<dbReference type="GO" id="GO:0005737">
    <property type="term" value="C:cytoplasm"/>
    <property type="evidence" value="ECO:0007669"/>
    <property type="project" value="UniProtKB-SubCell"/>
</dbReference>
<dbReference type="AlphaFoldDB" id="A0A5C5UB25"/>
<keyword evidence="12" id="KW-1185">Reference proteome</keyword>
<dbReference type="InterPro" id="IPR014721">
    <property type="entry name" value="Ribsml_uS5_D2-typ_fold_subgr"/>
</dbReference>
<reference evidence="11 12" key="1">
    <citation type="journal article" date="2008" name="Int. J. Syst. Evol. Microbiol.">
        <title>Luteimonas marina sp. nov., isolated from seawater.</title>
        <authorList>
            <person name="Baik K.S."/>
            <person name="Park S.C."/>
            <person name="Kim M.S."/>
            <person name="Kim E.M."/>
            <person name="Park C."/>
            <person name="Chun J."/>
            <person name="Seong C.N."/>
        </authorList>
    </citation>
    <scope>NUCLEOTIDE SEQUENCE [LARGE SCALE GENOMIC DNA]</scope>
    <source>
        <strain evidence="11 12">FR1330</strain>
    </source>
</reference>
<keyword evidence="1 7" id="KW-0028">Amino-acid biosynthesis</keyword>
<dbReference type="GO" id="GO:0005524">
    <property type="term" value="F:ATP binding"/>
    <property type="evidence" value="ECO:0007669"/>
    <property type="project" value="UniProtKB-UniRule"/>
</dbReference>
<gene>
    <name evidence="7" type="primary">thrB</name>
    <name evidence="11" type="ORF">FQY83_06455</name>
</gene>
<name>A0A5C5UB25_9GAMM</name>
<dbReference type="NCBIfam" id="NF002288">
    <property type="entry name" value="PRK01212.1-4"/>
    <property type="match status" value="1"/>
</dbReference>
<dbReference type="PANTHER" id="PTHR20861">
    <property type="entry name" value="HOMOSERINE/4-DIPHOSPHOCYTIDYL-2-C-METHYL-D-ERYTHRITOL KINASE"/>
    <property type="match status" value="1"/>
</dbReference>
<dbReference type="SUPFAM" id="SSF55060">
    <property type="entry name" value="GHMP Kinase, C-terminal domain"/>
    <property type="match status" value="1"/>
</dbReference>
<dbReference type="EMBL" id="VOHK01000002">
    <property type="protein sequence ID" value="TWT22650.1"/>
    <property type="molecule type" value="Genomic_DNA"/>
</dbReference>
<keyword evidence="4 7" id="KW-0547">Nucleotide-binding</keyword>
<evidence type="ECO:0000256" key="3">
    <source>
        <dbReference type="ARBA" id="ARBA00022697"/>
    </source>
</evidence>
<dbReference type="InterPro" id="IPR000870">
    <property type="entry name" value="Homoserine_kinase"/>
</dbReference>
<dbReference type="Pfam" id="PF00288">
    <property type="entry name" value="GHMP_kinases_N"/>
    <property type="match status" value="1"/>
</dbReference>
<keyword evidence="2 7" id="KW-0808">Transferase</keyword>
<evidence type="ECO:0000256" key="8">
    <source>
        <dbReference type="NCBIfam" id="TIGR00191"/>
    </source>
</evidence>
<evidence type="ECO:0000259" key="10">
    <source>
        <dbReference type="Pfam" id="PF08544"/>
    </source>
</evidence>
<dbReference type="SUPFAM" id="SSF54211">
    <property type="entry name" value="Ribosomal protein S5 domain 2-like"/>
    <property type="match status" value="1"/>
</dbReference>
<comment type="catalytic activity">
    <reaction evidence="7">
        <text>L-homoserine + ATP = O-phospho-L-homoserine + ADP + H(+)</text>
        <dbReference type="Rhea" id="RHEA:13985"/>
        <dbReference type="ChEBI" id="CHEBI:15378"/>
        <dbReference type="ChEBI" id="CHEBI:30616"/>
        <dbReference type="ChEBI" id="CHEBI:57476"/>
        <dbReference type="ChEBI" id="CHEBI:57590"/>
        <dbReference type="ChEBI" id="CHEBI:456216"/>
        <dbReference type="EC" id="2.7.1.39"/>
    </reaction>
</comment>
<dbReference type="NCBIfam" id="TIGR00191">
    <property type="entry name" value="thrB"/>
    <property type="match status" value="1"/>
</dbReference>
<evidence type="ECO:0000256" key="6">
    <source>
        <dbReference type="ARBA" id="ARBA00022840"/>
    </source>
</evidence>
<protein>
    <recommendedName>
        <fullName evidence="7 8">Homoserine kinase</fullName>
        <shortName evidence="7">HK</shortName>
        <shortName evidence="7">HSK</shortName>
        <ecNumber evidence="7 8">2.7.1.39</ecNumber>
    </recommendedName>
</protein>
<feature type="domain" description="GHMP kinase C-terminal" evidence="10">
    <location>
        <begin position="213"/>
        <end position="287"/>
    </location>
</feature>
<comment type="function">
    <text evidence="7">Catalyzes the ATP-dependent phosphorylation of L-homoserine to L-homoserine phosphate.</text>
</comment>
<evidence type="ECO:0000256" key="1">
    <source>
        <dbReference type="ARBA" id="ARBA00022605"/>
    </source>
</evidence>
<dbReference type="GO" id="GO:0004413">
    <property type="term" value="F:homoserine kinase activity"/>
    <property type="evidence" value="ECO:0007669"/>
    <property type="project" value="UniProtKB-UniRule"/>
</dbReference>
<organism evidence="11 12">
    <name type="scientific">Luteimonas marina</name>
    <dbReference type="NCBI Taxonomy" id="488485"/>
    <lineage>
        <taxon>Bacteria</taxon>
        <taxon>Pseudomonadati</taxon>
        <taxon>Pseudomonadota</taxon>
        <taxon>Gammaproteobacteria</taxon>
        <taxon>Lysobacterales</taxon>
        <taxon>Lysobacteraceae</taxon>
        <taxon>Luteimonas</taxon>
    </lineage>
</organism>
<comment type="subcellular location">
    <subcellularLocation>
        <location evidence="7">Cytoplasm</location>
    </subcellularLocation>
</comment>
<dbReference type="OrthoDB" id="9769912at2"/>
<evidence type="ECO:0000256" key="4">
    <source>
        <dbReference type="ARBA" id="ARBA00022741"/>
    </source>
</evidence>
<evidence type="ECO:0000259" key="9">
    <source>
        <dbReference type="Pfam" id="PF00288"/>
    </source>
</evidence>
<feature type="binding site" evidence="7">
    <location>
        <begin position="94"/>
        <end position="104"/>
    </location>
    <ligand>
        <name>ATP</name>
        <dbReference type="ChEBI" id="CHEBI:30616"/>
    </ligand>
</feature>
<proteinExistence type="inferred from homology"/>
<evidence type="ECO:0000256" key="7">
    <source>
        <dbReference type="HAMAP-Rule" id="MF_00384"/>
    </source>
</evidence>
<dbReference type="EC" id="2.7.1.39" evidence="7 8"/>